<proteinExistence type="predicted"/>
<gene>
    <name evidence="3" type="ORF">BFJ65_g15055</name>
    <name evidence="4" type="ORF">BFJ65_g15076</name>
</gene>
<dbReference type="InterPro" id="IPR012337">
    <property type="entry name" value="RNaseH-like_sf"/>
</dbReference>
<name>A0A3L6N3W3_FUSOX</name>
<dbReference type="EMBL" id="MRCU01000010">
    <property type="protein sequence ID" value="RKK11063.1"/>
    <property type="molecule type" value="Genomic_DNA"/>
</dbReference>
<dbReference type="Proteomes" id="UP000270866">
    <property type="component" value="Unassembled WGS sequence"/>
</dbReference>
<evidence type="ECO:0000313" key="5">
    <source>
        <dbReference type="Proteomes" id="UP000270866"/>
    </source>
</evidence>
<dbReference type="EMBL" id="MRCU01000010">
    <property type="protein sequence ID" value="RKK11084.1"/>
    <property type="molecule type" value="Genomic_DNA"/>
</dbReference>
<reference evidence="3 5" key="1">
    <citation type="journal article" date="2018" name="Sci. Rep.">
        <title>Characterisation of pathogen-specific regions and novel effector candidates in Fusarium oxysporum f. sp. cepae.</title>
        <authorList>
            <person name="Armitage A.D."/>
            <person name="Taylor A."/>
            <person name="Sobczyk M.K."/>
            <person name="Baxter L."/>
            <person name="Greenfield B.P."/>
            <person name="Bates H.J."/>
            <person name="Wilson F."/>
            <person name="Jackson A.C."/>
            <person name="Ott S."/>
            <person name="Harrison R.J."/>
            <person name="Clarkson J.P."/>
        </authorList>
    </citation>
    <scope>NUCLEOTIDE SEQUENCE [LARGE SCALE GENOMIC DNA]</scope>
    <source>
        <strain evidence="3 5">FoC_Fus2</strain>
    </source>
</reference>
<dbReference type="GO" id="GO:0046983">
    <property type="term" value="F:protein dimerization activity"/>
    <property type="evidence" value="ECO:0007669"/>
    <property type="project" value="InterPro"/>
</dbReference>
<evidence type="ECO:0000313" key="4">
    <source>
        <dbReference type="EMBL" id="RKK11084.1"/>
    </source>
</evidence>
<protein>
    <recommendedName>
        <fullName evidence="2">HAT C-terminal dimerisation domain-containing protein</fullName>
    </recommendedName>
</protein>
<comment type="caution">
    <text evidence="3">The sequence shown here is derived from an EMBL/GenBank/DDBJ whole genome shotgun (WGS) entry which is preliminary data.</text>
</comment>
<dbReference type="InterPro" id="IPR008906">
    <property type="entry name" value="HATC_C_dom"/>
</dbReference>
<evidence type="ECO:0000256" key="1">
    <source>
        <dbReference type="SAM" id="MobiDB-lite"/>
    </source>
</evidence>
<dbReference type="Pfam" id="PF05699">
    <property type="entry name" value="Dimer_Tnp_hAT"/>
    <property type="match status" value="1"/>
</dbReference>
<sequence length="87" mass="9531">MAIDILSIAPESADPECAFSGGRRTLSWDRERMTCENIEKVECIGNWLREGHIQKAVHSGMGVITDTGFDSGGDEDPDVNSDRFADT</sequence>
<dbReference type="AlphaFoldDB" id="A0A3L6N3W3"/>
<feature type="region of interest" description="Disordered" evidence="1">
    <location>
        <begin position="66"/>
        <end position="87"/>
    </location>
</feature>
<organism evidence="3 5">
    <name type="scientific">Fusarium oxysporum f. sp. cepae</name>
    <dbReference type="NCBI Taxonomy" id="396571"/>
    <lineage>
        <taxon>Eukaryota</taxon>
        <taxon>Fungi</taxon>
        <taxon>Dikarya</taxon>
        <taxon>Ascomycota</taxon>
        <taxon>Pezizomycotina</taxon>
        <taxon>Sordariomycetes</taxon>
        <taxon>Hypocreomycetidae</taxon>
        <taxon>Hypocreales</taxon>
        <taxon>Nectriaceae</taxon>
        <taxon>Fusarium</taxon>
        <taxon>Fusarium oxysporum species complex</taxon>
    </lineage>
</organism>
<accession>A0A3L6N3W3</accession>
<feature type="domain" description="HAT C-terminal dimerisation" evidence="2">
    <location>
        <begin position="1"/>
        <end position="48"/>
    </location>
</feature>
<dbReference type="SUPFAM" id="SSF53098">
    <property type="entry name" value="Ribonuclease H-like"/>
    <property type="match status" value="1"/>
</dbReference>
<evidence type="ECO:0000259" key="2">
    <source>
        <dbReference type="Pfam" id="PF05699"/>
    </source>
</evidence>
<evidence type="ECO:0000313" key="3">
    <source>
        <dbReference type="EMBL" id="RKK11063.1"/>
    </source>
</evidence>